<feature type="region of interest" description="Disordered" evidence="1">
    <location>
        <begin position="1"/>
        <end position="22"/>
    </location>
</feature>
<protein>
    <submittedName>
        <fullName evidence="2">Uncharacterized protein</fullName>
    </submittedName>
</protein>
<evidence type="ECO:0000313" key="2">
    <source>
        <dbReference type="EMBL" id="MFC3478247.1"/>
    </source>
</evidence>
<gene>
    <name evidence="2" type="ORF">ACFOKC_11005</name>
</gene>
<keyword evidence="3" id="KW-1185">Reference proteome</keyword>
<name>A0ABD5NFY1_9EURY</name>
<accession>A0ABD5NFY1</accession>
<evidence type="ECO:0000256" key="1">
    <source>
        <dbReference type="SAM" id="MobiDB-lite"/>
    </source>
</evidence>
<evidence type="ECO:0000313" key="3">
    <source>
        <dbReference type="Proteomes" id="UP001595660"/>
    </source>
</evidence>
<sequence>MTATTQERHPGDTRVSASKIANESSIPERDVKNFSAFRRGKRAVIERAIECSCSVETTTFDYGANRDYRAVRYNGTLYGLYVTVR</sequence>
<dbReference type="AlphaFoldDB" id="A0ABD5NFY1"/>
<dbReference type="EMBL" id="JBHRWN010000002">
    <property type="protein sequence ID" value="MFC3478247.1"/>
    <property type="molecule type" value="Genomic_DNA"/>
</dbReference>
<dbReference type="GeneID" id="69118746"/>
<proteinExistence type="predicted"/>
<dbReference type="Proteomes" id="UP001595660">
    <property type="component" value="Unassembled WGS sequence"/>
</dbReference>
<feature type="compositionally biased region" description="Basic and acidic residues" evidence="1">
    <location>
        <begin position="1"/>
        <end position="12"/>
    </location>
</feature>
<organism evidence="2 3">
    <name type="scientific">Halobacterium litoreum</name>
    <dbReference type="NCBI Taxonomy" id="2039234"/>
    <lineage>
        <taxon>Archaea</taxon>
        <taxon>Methanobacteriati</taxon>
        <taxon>Methanobacteriota</taxon>
        <taxon>Stenosarchaea group</taxon>
        <taxon>Halobacteria</taxon>
        <taxon>Halobacteriales</taxon>
        <taxon>Halobacteriaceae</taxon>
        <taxon>Halobacterium</taxon>
    </lineage>
</organism>
<reference evidence="2 3" key="1">
    <citation type="journal article" date="2019" name="Int. J. Syst. Evol. Microbiol.">
        <title>The Global Catalogue of Microorganisms (GCM) 10K type strain sequencing project: providing services to taxonomists for standard genome sequencing and annotation.</title>
        <authorList>
            <consortium name="The Broad Institute Genomics Platform"/>
            <consortium name="The Broad Institute Genome Sequencing Center for Infectious Disease"/>
            <person name="Wu L."/>
            <person name="Ma J."/>
        </authorList>
    </citation>
    <scope>NUCLEOTIDE SEQUENCE [LARGE SCALE GENOMIC DNA]</scope>
    <source>
        <strain evidence="2 3">CGMCC 1.12562</strain>
    </source>
</reference>
<dbReference type="RefSeq" id="WP_232570639.1">
    <property type="nucleotide sequence ID" value="NZ_CP089466.1"/>
</dbReference>
<comment type="caution">
    <text evidence="2">The sequence shown here is derived from an EMBL/GenBank/DDBJ whole genome shotgun (WGS) entry which is preliminary data.</text>
</comment>